<evidence type="ECO:0000256" key="2">
    <source>
        <dbReference type="ARBA" id="ARBA00023125"/>
    </source>
</evidence>
<organism evidence="5 6">
    <name type="scientific">Devosia subaequoris</name>
    <dbReference type="NCBI Taxonomy" id="395930"/>
    <lineage>
        <taxon>Bacteria</taxon>
        <taxon>Pseudomonadati</taxon>
        <taxon>Pseudomonadota</taxon>
        <taxon>Alphaproteobacteria</taxon>
        <taxon>Hyphomicrobiales</taxon>
        <taxon>Devosiaceae</taxon>
        <taxon>Devosia</taxon>
    </lineage>
</organism>
<dbReference type="PRINTS" id="PR00035">
    <property type="entry name" value="HTHGNTR"/>
</dbReference>
<evidence type="ECO:0000313" key="5">
    <source>
        <dbReference type="EMBL" id="MBB4052104.1"/>
    </source>
</evidence>
<dbReference type="Pfam" id="PF00392">
    <property type="entry name" value="GntR"/>
    <property type="match status" value="1"/>
</dbReference>
<dbReference type="InterPro" id="IPR000524">
    <property type="entry name" value="Tscrpt_reg_HTH_GntR"/>
</dbReference>
<evidence type="ECO:0000256" key="1">
    <source>
        <dbReference type="ARBA" id="ARBA00023015"/>
    </source>
</evidence>
<dbReference type="Pfam" id="PF07729">
    <property type="entry name" value="FCD"/>
    <property type="match status" value="1"/>
</dbReference>
<dbReference type="GO" id="GO:0003677">
    <property type="term" value="F:DNA binding"/>
    <property type="evidence" value="ECO:0007669"/>
    <property type="project" value="UniProtKB-KW"/>
</dbReference>
<dbReference type="InterPro" id="IPR036388">
    <property type="entry name" value="WH-like_DNA-bd_sf"/>
</dbReference>
<protein>
    <submittedName>
        <fullName evidence="5">DNA-binding GntR family transcriptional regulator</fullName>
    </submittedName>
</protein>
<dbReference type="InterPro" id="IPR036390">
    <property type="entry name" value="WH_DNA-bd_sf"/>
</dbReference>
<dbReference type="AlphaFoldDB" id="A0A7W6NB18"/>
<dbReference type="RefSeq" id="WP_183310822.1">
    <property type="nucleotide sequence ID" value="NZ_JACIEW010000003.1"/>
</dbReference>
<dbReference type="GO" id="GO:0003700">
    <property type="term" value="F:DNA-binding transcription factor activity"/>
    <property type="evidence" value="ECO:0007669"/>
    <property type="project" value="InterPro"/>
</dbReference>
<evidence type="ECO:0000256" key="3">
    <source>
        <dbReference type="ARBA" id="ARBA00023163"/>
    </source>
</evidence>
<dbReference type="PANTHER" id="PTHR43537">
    <property type="entry name" value="TRANSCRIPTIONAL REGULATOR, GNTR FAMILY"/>
    <property type="match status" value="1"/>
</dbReference>
<dbReference type="PROSITE" id="PS50949">
    <property type="entry name" value="HTH_GNTR"/>
    <property type="match status" value="1"/>
</dbReference>
<dbReference type="Gene3D" id="1.20.120.530">
    <property type="entry name" value="GntR ligand-binding domain-like"/>
    <property type="match status" value="1"/>
</dbReference>
<dbReference type="SMART" id="SM00345">
    <property type="entry name" value="HTH_GNTR"/>
    <property type="match status" value="1"/>
</dbReference>
<sequence length="225" mass="25034">MANEPGDSLGRKKGQLHAEAAGKLRSMILSGELPPGERLREVQLCEQLGVSRTPVREALRTIAAEGLVDLLPNRSVVVSELHAPDLEHLFVVFGAIEGIAAELACQKITEAEIGEIGRLLAEMIDFHTRKERAPYMQINQKIHQRTVEIAANPVLHTVWQSLVPRVERARALANLDTGRWTGALFEHTKMFTALASRDGQLLAKLTREHFLNSLPFLQSRLENDD</sequence>
<comment type="caution">
    <text evidence="5">The sequence shown here is derived from an EMBL/GenBank/DDBJ whole genome shotgun (WGS) entry which is preliminary data.</text>
</comment>
<reference evidence="5 6" key="1">
    <citation type="submission" date="2020-08" db="EMBL/GenBank/DDBJ databases">
        <title>Genomic Encyclopedia of Type Strains, Phase IV (KMG-IV): sequencing the most valuable type-strain genomes for metagenomic binning, comparative biology and taxonomic classification.</title>
        <authorList>
            <person name="Goeker M."/>
        </authorList>
    </citation>
    <scope>NUCLEOTIDE SEQUENCE [LARGE SCALE GENOMIC DNA]</scope>
    <source>
        <strain evidence="5 6">DSM 23447</strain>
    </source>
</reference>
<dbReference type="EMBL" id="JACIEW010000003">
    <property type="protein sequence ID" value="MBB4052104.1"/>
    <property type="molecule type" value="Genomic_DNA"/>
</dbReference>
<dbReference type="InterPro" id="IPR008920">
    <property type="entry name" value="TF_FadR/GntR_C"/>
</dbReference>
<dbReference type="SUPFAM" id="SSF46785">
    <property type="entry name" value="Winged helix' DNA-binding domain"/>
    <property type="match status" value="1"/>
</dbReference>
<keyword evidence="6" id="KW-1185">Reference proteome</keyword>
<name>A0A7W6NB18_9HYPH</name>
<evidence type="ECO:0000313" key="6">
    <source>
        <dbReference type="Proteomes" id="UP000547011"/>
    </source>
</evidence>
<proteinExistence type="predicted"/>
<dbReference type="InterPro" id="IPR011711">
    <property type="entry name" value="GntR_C"/>
</dbReference>
<dbReference type="SUPFAM" id="SSF48008">
    <property type="entry name" value="GntR ligand-binding domain-like"/>
    <property type="match status" value="1"/>
</dbReference>
<dbReference type="CDD" id="cd07377">
    <property type="entry name" value="WHTH_GntR"/>
    <property type="match status" value="1"/>
</dbReference>
<dbReference type="Gene3D" id="1.10.10.10">
    <property type="entry name" value="Winged helix-like DNA-binding domain superfamily/Winged helix DNA-binding domain"/>
    <property type="match status" value="1"/>
</dbReference>
<accession>A0A7W6NB18</accession>
<keyword evidence="2 5" id="KW-0238">DNA-binding</keyword>
<dbReference type="Proteomes" id="UP000547011">
    <property type="component" value="Unassembled WGS sequence"/>
</dbReference>
<keyword evidence="3" id="KW-0804">Transcription</keyword>
<evidence type="ECO:0000259" key="4">
    <source>
        <dbReference type="PROSITE" id="PS50949"/>
    </source>
</evidence>
<dbReference type="PANTHER" id="PTHR43537:SF50">
    <property type="entry name" value="TRANSCRIPTIONAL REGULATORY PROTEIN"/>
    <property type="match status" value="1"/>
</dbReference>
<feature type="domain" description="HTH gntR-type" evidence="4">
    <location>
        <begin position="14"/>
        <end position="81"/>
    </location>
</feature>
<dbReference type="SMART" id="SM00895">
    <property type="entry name" value="FCD"/>
    <property type="match status" value="1"/>
</dbReference>
<keyword evidence="1" id="KW-0805">Transcription regulation</keyword>
<gene>
    <name evidence="5" type="ORF">GGR20_001746</name>
</gene>